<evidence type="ECO:0000313" key="3">
    <source>
        <dbReference type="EMBL" id="MFC5889983.1"/>
    </source>
</evidence>
<dbReference type="PANTHER" id="PTHR46553:SF3">
    <property type="entry name" value="ADENINE NUCLEOTIDE ALPHA HYDROLASES-LIKE SUPERFAMILY PROTEIN"/>
    <property type="match status" value="1"/>
</dbReference>
<organism evidence="3 4">
    <name type="scientific">Kitasatospora aburaviensis</name>
    <dbReference type="NCBI Taxonomy" id="67265"/>
    <lineage>
        <taxon>Bacteria</taxon>
        <taxon>Bacillati</taxon>
        <taxon>Actinomycetota</taxon>
        <taxon>Actinomycetes</taxon>
        <taxon>Kitasatosporales</taxon>
        <taxon>Streptomycetaceae</taxon>
        <taxon>Kitasatospora</taxon>
    </lineage>
</organism>
<dbReference type="PRINTS" id="PR01438">
    <property type="entry name" value="UNVRSLSTRESS"/>
</dbReference>
<dbReference type="Gene3D" id="3.40.50.620">
    <property type="entry name" value="HUPs"/>
    <property type="match status" value="2"/>
</dbReference>
<dbReference type="InterPro" id="IPR006016">
    <property type="entry name" value="UspA"/>
</dbReference>
<reference evidence="4" key="1">
    <citation type="journal article" date="2019" name="Int. J. Syst. Evol. Microbiol.">
        <title>The Global Catalogue of Microorganisms (GCM) 10K type strain sequencing project: providing services to taxonomists for standard genome sequencing and annotation.</title>
        <authorList>
            <consortium name="The Broad Institute Genomics Platform"/>
            <consortium name="The Broad Institute Genome Sequencing Center for Infectious Disease"/>
            <person name="Wu L."/>
            <person name="Ma J."/>
        </authorList>
    </citation>
    <scope>NUCLEOTIDE SEQUENCE [LARGE SCALE GENOMIC DNA]</scope>
    <source>
        <strain evidence="4">CGMCC 4.1469</strain>
    </source>
</reference>
<evidence type="ECO:0000259" key="2">
    <source>
        <dbReference type="Pfam" id="PF00582"/>
    </source>
</evidence>
<dbReference type="InterPro" id="IPR006015">
    <property type="entry name" value="Universal_stress_UspA"/>
</dbReference>
<accession>A0ABW1F6V9</accession>
<dbReference type="EMBL" id="JBHSOD010000069">
    <property type="protein sequence ID" value="MFC5889983.1"/>
    <property type="molecule type" value="Genomic_DNA"/>
</dbReference>
<proteinExistence type="inferred from homology"/>
<dbReference type="Pfam" id="PF00582">
    <property type="entry name" value="Usp"/>
    <property type="match status" value="2"/>
</dbReference>
<keyword evidence="4" id="KW-1185">Reference proteome</keyword>
<dbReference type="SUPFAM" id="SSF52402">
    <property type="entry name" value="Adenine nucleotide alpha hydrolases-like"/>
    <property type="match status" value="2"/>
</dbReference>
<gene>
    <name evidence="3" type="ORF">ACFP0N_33975</name>
</gene>
<sequence>MNGPVTVGIDASEPSEAALDWAAEEAVLRQLTLRLVRAPELPSGREEDGALLAVERARVAALHPRLLVTADLVDGKPREVLTAAAEEATLLVVGARGSGGFPKLLLGSTTLHLAAQAPCPVVVVRTAEPAADPAVVVGVEGEEHEEPVLAYAFLAARRLALPLYVVHAWTYPMLMGPGHEVPVVYEESHIEGEHKRMLAEVLVGWRERFPDVSVTTTLARSSPAKELVSASSGRTLLVVGRHGSPRGPFGRLGSTSQTVVQHAECPVVVVPTT</sequence>
<comment type="similarity">
    <text evidence="1">Belongs to the universal stress protein A family.</text>
</comment>
<dbReference type="RefSeq" id="WP_313761630.1">
    <property type="nucleotide sequence ID" value="NZ_JBHSOD010000069.1"/>
</dbReference>
<evidence type="ECO:0000256" key="1">
    <source>
        <dbReference type="ARBA" id="ARBA00008791"/>
    </source>
</evidence>
<dbReference type="InterPro" id="IPR014729">
    <property type="entry name" value="Rossmann-like_a/b/a_fold"/>
</dbReference>
<dbReference type="CDD" id="cd23659">
    <property type="entry name" value="USP_At3g01520-like"/>
    <property type="match status" value="1"/>
</dbReference>
<dbReference type="Proteomes" id="UP001596067">
    <property type="component" value="Unassembled WGS sequence"/>
</dbReference>
<feature type="domain" description="UspA" evidence="2">
    <location>
        <begin position="135"/>
        <end position="271"/>
    </location>
</feature>
<name>A0ABW1F6V9_9ACTN</name>
<dbReference type="PANTHER" id="PTHR46553">
    <property type="entry name" value="ADENINE NUCLEOTIDE ALPHA HYDROLASES-LIKE SUPERFAMILY PROTEIN"/>
    <property type="match status" value="1"/>
</dbReference>
<protein>
    <submittedName>
        <fullName evidence="3">Universal stress protein</fullName>
    </submittedName>
</protein>
<comment type="caution">
    <text evidence="3">The sequence shown here is derived from an EMBL/GenBank/DDBJ whole genome shotgun (WGS) entry which is preliminary data.</text>
</comment>
<evidence type="ECO:0000313" key="4">
    <source>
        <dbReference type="Proteomes" id="UP001596067"/>
    </source>
</evidence>
<feature type="domain" description="UspA" evidence="2">
    <location>
        <begin position="1"/>
        <end position="125"/>
    </location>
</feature>